<evidence type="ECO:0000313" key="2">
    <source>
        <dbReference type="EMBL" id="MFL7902614.1"/>
    </source>
</evidence>
<dbReference type="GO" id="GO:0016798">
    <property type="term" value="F:hydrolase activity, acting on glycosyl bonds"/>
    <property type="evidence" value="ECO:0007669"/>
    <property type="project" value="UniProtKB-KW"/>
</dbReference>
<feature type="domain" description="UDP-N-acetylglucosamine 2-epimerase" evidence="1">
    <location>
        <begin position="24"/>
        <end position="335"/>
    </location>
</feature>
<keyword evidence="3" id="KW-1185">Reference proteome</keyword>
<dbReference type="RefSeq" id="WP_407824509.1">
    <property type="nucleotide sequence ID" value="NZ_JBJLSN010000021.1"/>
</dbReference>
<accession>A0ABW8V916</accession>
<dbReference type="EC" id="3.2.1.183" evidence="2"/>
<gene>
    <name evidence="2" type="primary">neuC</name>
    <name evidence="2" type="ORF">ACJ41P_15890</name>
</gene>
<name>A0ABW8V916_9PROT</name>
<comment type="caution">
    <text evidence="2">The sequence shown here is derived from an EMBL/GenBank/DDBJ whole genome shotgun (WGS) entry which is preliminary data.</text>
</comment>
<reference evidence="2 3" key="1">
    <citation type="submission" date="2024-11" db="EMBL/GenBank/DDBJ databases">
        <title>Draft genome sequences of two bacteria associated to sugarcane roots in Colombia.</title>
        <authorList>
            <person name="Pardo-Diaz S."/>
            <person name="Masmela-Mendoza J."/>
            <person name="Delgadillo-Duran P."/>
            <person name="Bautista E.J."/>
            <person name="Rojas-Tapias D.F."/>
        </authorList>
    </citation>
    <scope>NUCLEOTIDE SEQUENCE [LARGE SCALE GENOMIC DNA]</scope>
    <source>
        <strain evidence="2 3">Ap18</strain>
    </source>
</reference>
<evidence type="ECO:0000259" key="1">
    <source>
        <dbReference type="Pfam" id="PF02350"/>
    </source>
</evidence>
<keyword evidence="2" id="KW-0378">Hydrolase</keyword>
<dbReference type="NCBIfam" id="TIGR03568">
    <property type="entry name" value="NeuC_NnaA"/>
    <property type="match status" value="1"/>
</dbReference>
<dbReference type="PANTHER" id="PTHR43174">
    <property type="entry name" value="UDP-N-ACETYLGLUCOSAMINE 2-EPIMERASE"/>
    <property type="match status" value="1"/>
</dbReference>
<dbReference type="PANTHER" id="PTHR43174:SF3">
    <property type="entry name" value="UDP-N-ACETYLGLUCOSAMINE 2-EPIMERASE"/>
    <property type="match status" value="1"/>
</dbReference>
<dbReference type="InterPro" id="IPR029767">
    <property type="entry name" value="WecB-like"/>
</dbReference>
<dbReference type="Pfam" id="PF02350">
    <property type="entry name" value="Epimerase_2"/>
    <property type="match status" value="1"/>
</dbReference>
<dbReference type="EMBL" id="JBJLSN010000021">
    <property type="protein sequence ID" value="MFL7902614.1"/>
    <property type="molecule type" value="Genomic_DNA"/>
</dbReference>
<dbReference type="Proteomes" id="UP001628281">
    <property type="component" value="Unassembled WGS sequence"/>
</dbReference>
<evidence type="ECO:0000313" key="3">
    <source>
        <dbReference type="Proteomes" id="UP001628281"/>
    </source>
</evidence>
<sequence length="380" mass="42283">MKRTIVFVTGTRADYGKIKPLIRAVEEETDHACVIFATGMHTLDRYGFTIDEIRKNDHRRVHMYTNQVLEETMDQILGNTIGGFSRFVHDVKPDLIVIHGDRLEALAGASVGALAGITVAHIEGGEVSGTVDESIRHAVSKLSHLHLVANSEAALRLRQLGEEEERIHIIGSPEIDVMLSSDLPSLDEVRHRYEIPFDHYAIGIFHPVTTELGSLAKQVEAYIEALVASKKNYVIIYPNNDVGSSVIFDRLIGLISSQSFKLYPSLRFEYFLTLLRNAQFIIGNSSVGVREAPVYGVPSVDIGSRQRHRGTAASILKCKPERDSIDAAIIQVSRMGRCPPSLSNGSGHSRDSFLNLLRREVPWHVSLQKHFQPYQPDSGQ</sequence>
<proteinExistence type="predicted"/>
<protein>
    <submittedName>
        <fullName evidence="2">UDP-N-acetylglucosamine 2-epimerase</fullName>
        <ecNumber evidence="2">3.2.1.183</ecNumber>
    </submittedName>
</protein>
<organism evidence="2 3">
    <name type="scientific">Azospirillum argentinense</name>
    <dbReference type="NCBI Taxonomy" id="2970906"/>
    <lineage>
        <taxon>Bacteria</taxon>
        <taxon>Pseudomonadati</taxon>
        <taxon>Pseudomonadota</taxon>
        <taxon>Alphaproteobacteria</taxon>
        <taxon>Rhodospirillales</taxon>
        <taxon>Azospirillaceae</taxon>
        <taxon>Azospirillum</taxon>
    </lineage>
</organism>
<dbReference type="InterPro" id="IPR003331">
    <property type="entry name" value="UDP_GlcNAc_Epimerase_2_dom"/>
</dbReference>
<dbReference type="InterPro" id="IPR020004">
    <property type="entry name" value="UDP-GlcNAc_Epase"/>
</dbReference>
<dbReference type="SUPFAM" id="SSF53756">
    <property type="entry name" value="UDP-Glycosyltransferase/glycogen phosphorylase"/>
    <property type="match status" value="1"/>
</dbReference>
<keyword evidence="2" id="KW-0326">Glycosidase</keyword>
<dbReference type="Gene3D" id="3.40.50.2000">
    <property type="entry name" value="Glycogen Phosphorylase B"/>
    <property type="match status" value="2"/>
</dbReference>